<organism evidence="1 2">
    <name type="scientific">Dissostichus mawsoni</name>
    <name type="common">Antarctic cod</name>
    <dbReference type="NCBI Taxonomy" id="36200"/>
    <lineage>
        <taxon>Eukaryota</taxon>
        <taxon>Metazoa</taxon>
        <taxon>Chordata</taxon>
        <taxon>Craniata</taxon>
        <taxon>Vertebrata</taxon>
        <taxon>Euteleostomi</taxon>
        <taxon>Actinopterygii</taxon>
        <taxon>Neopterygii</taxon>
        <taxon>Teleostei</taxon>
        <taxon>Neoteleostei</taxon>
        <taxon>Acanthomorphata</taxon>
        <taxon>Eupercaria</taxon>
        <taxon>Perciformes</taxon>
        <taxon>Notothenioidei</taxon>
        <taxon>Nototheniidae</taxon>
        <taxon>Dissostichus</taxon>
    </lineage>
</organism>
<protein>
    <recommendedName>
        <fullName evidence="3">GIY-YIG domain-containing protein</fullName>
    </recommendedName>
</protein>
<keyword evidence="2" id="KW-1185">Reference proteome</keyword>
<sequence>MFARCSEFMRRSNLETICLFLSPQELNPFTSPVRLSAQGAKSVKAEVGRTFTERYQDTSTRPSGPALTPPITTYSSSLGSLLSGLKANFEGARADCDVLRGCRLISAYRRNKNLKYLLVHTKLKDNSLGANLGRALQPTTKNAVHAVRCRACHKLYVGETLHEISLRIKQHLYRINSGYGTSVLFLHFKLHGTENLQSLGLESSGSWITAQRRAAERRWIYCFKTIDPTGLNEKYQ</sequence>
<comment type="caution">
    <text evidence="1">The sequence shown here is derived from an EMBL/GenBank/DDBJ whole genome shotgun (WGS) entry which is preliminary data.</text>
</comment>
<dbReference type="OrthoDB" id="8946688at2759"/>
<dbReference type="AlphaFoldDB" id="A0A7J5ZAA7"/>
<dbReference type="Proteomes" id="UP000518266">
    <property type="component" value="Unassembled WGS sequence"/>
</dbReference>
<proteinExistence type="predicted"/>
<evidence type="ECO:0000313" key="1">
    <source>
        <dbReference type="EMBL" id="KAF3858705.1"/>
    </source>
</evidence>
<accession>A0A7J5ZAA7</accession>
<reference evidence="1 2" key="1">
    <citation type="submission" date="2020-03" db="EMBL/GenBank/DDBJ databases">
        <title>Dissostichus mawsoni Genome sequencing and assembly.</title>
        <authorList>
            <person name="Park H."/>
        </authorList>
    </citation>
    <scope>NUCLEOTIDE SEQUENCE [LARGE SCALE GENOMIC DNA]</scope>
    <source>
        <strain evidence="1">DM0001</strain>
        <tissue evidence="1">Muscle</tissue>
    </source>
</reference>
<name>A0A7J5ZAA7_DISMA</name>
<dbReference type="EMBL" id="JAAKFY010000004">
    <property type="protein sequence ID" value="KAF3858705.1"/>
    <property type="molecule type" value="Genomic_DNA"/>
</dbReference>
<evidence type="ECO:0008006" key="3">
    <source>
        <dbReference type="Google" id="ProtNLM"/>
    </source>
</evidence>
<gene>
    <name evidence="1" type="ORF">F7725_011906</name>
</gene>
<evidence type="ECO:0000313" key="2">
    <source>
        <dbReference type="Proteomes" id="UP000518266"/>
    </source>
</evidence>